<dbReference type="Proteomes" id="UP000094974">
    <property type="component" value="Unassembled WGS sequence"/>
</dbReference>
<comment type="caution">
    <text evidence="2">The sequence shown here is derived from an EMBL/GenBank/DDBJ whole genome shotgun (WGS) entry which is preliminary data.</text>
</comment>
<evidence type="ECO:0000313" key="2">
    <source>
        <dbReference type="EMBL" id="ODA08206.1"/>
    </source>
</evidence>
<evidence type="ECO:0000313" key="3">
    <source>
        <dbReference type="Proteomes" id="UP000094974"/>
    </source>
</evidence>
<dbReference type="EMBL" id="LYND01000135">
    <property type="protein sequence ID" value="ODA08206.1"/>
    <property type="molecule type" value="Genomic_DNA"/>
</dbReference>
<feature type="region of interest" description="Disordered" evidence="1">
    <location>
        <begin position="306"/>
        <end position="326"/>
    </location>
</feature>
<protein>
    <submittedName>
        <fullName evidence="2">Uncharacterized protein</fullName>
    </submittedName>
</protein>
<organism evidence="2 3">
    <name type="scientific">Paenibacillus polymyxa</name>
    <name type="common">Bacillus polymyxa</name>
    <dbReference type="NCBI Taxonomy" id="1406"/>
    <lineage>
        <taxon>Bacteria</taxon>
        <taxon>Bacillati</taxon>
        <taxon>Bacillota</taxon>
        <taxon>Bacilli</taxon>
        <taxon>Bacillales</taxon>
        <taxon>Paenibacillaceae</taxon>
        <taxon>Paenibacillus</taxon>
    </lineage>
</organism>
<proteinExistence type="predicted"/>
<reference evidence="3" key="1">
    <citation type="submission" date="2016-05" db="EMBL/GenBank/DDBJ databases">
        <title>Whole genome shotgun sequencing of cultured foodborne pathogen.</title>
        <authorList>
            <person name="Zheng J."/>
            <person name="Timme R."/>
            <person name="Allard M."/>
            <person name="Strain E."/>
            <person name="Luo Y."/>
            <person name="Brown E."/>
        </authorList>
    </citation>
    <scope>NUCLEOTIDE SEQUENCE [LARGE SCALE GENOMIC DNA]</scope>
    <source>
        <strain evidence="3">CFSAN034343</strain>
    </source>
</reference>
<feature type="region of interest" description="Disordered" evidence="1">
    <location>
        <begin position="362"/>
        <end position="395"/>
    </location>
</feature>
<evidence type="ECO:0000256" key="1">
    <source>
        <dbReference type="SAM" id="MobiDB-lite"/>
    </source>
</evidence>
<keyword evidence="3" id="KW-1185">Reference proteome</keyword>
<gene>
    <name evidence="2" type="ORF">A7312_27985</name>
</gene>
<accession>A0ABX2ZA78</accession>
<name>A0ABX2ZA78_PAEPO</name>
<dbReference type="RefSeq" id="WP_068940506.1">
    <property type="nucleotide sequence ID" value="NZ_LYND01000135.1"/>
</dbReference>
<feature type="compositionally biased region" description="Polar residues" evidence="1">
    <location>
        <begin position="362"/>
        <end position="381"/>
    </location>
</feature>
<sequence>MADYKIKVNKKHGGKEFKNNFRFIGKVSQVNKKNQETESWDKLPYFEEKLTRSEKPKARRVLQFNIETALSNNLKVEIAGMEQQYVYAYSKKHNKTAKLGWNVRFDKEKWKDLNEKIKEIDETYHLIEAPWDKAKELSDYIQDDAWVEVKGVYEFEEIAGDNGSVEFKKRTITSVLPIVDGKIVDKDGNAAAIKVDRKEINYVQDLKSSEFIEVNNFSMQLGIKSTYQDEATGDTKINGVFLKNGKERSEPMDVELIVYQAEAAEGKVSMANAFASLNTYDFIEVTGQDNQRATYAYVDIVEELPSDDPFNDVDDSQKETRQERVVNGDKKGLEVISYVQGSLMRELLTEEEFKKSAVLTNENPFSGSVASDDPFNQTANPSDDPFTANNDDPFA</sequence>
<feature type="compositionally biased region" description="Basic and acidic residues" evidence="1">
    <location>
        <begin position="315"/>
        <end position="326"/>
    </location>
</feature>